<keyword evidence="3" id="KW-1185">Reference proteome</keyword>
<name>A0A183FYE3_HELPZ</name>
<evidence type="ECO:0000313" key="4">
    <source>
        <dbReference type="WBParaSite" id="HPBE_0001365601-mRNA-1"/>
    </source>
</evidence>
<reference evidence="4" key="2">
    <citation type="submission" date="2019-09" db="UniProtKB">
        <authorList>
            <consortium name="WormBaseParasite"/>
        </authorList>
    </citation>
    <scope>IDENTIFICATION</scope>
</reference>
<accession>A0A183FYE3</accession>
<dbReference type="AlphaFoldDB" id="A0A183FYE3"/>
<sequence length="35" mass="4005">MPDYHPGHGHRDGGDPRNRFKFMRPGKLVLSPALF</sequence>
<protein>
    <submittedName>
        <fullName evidence="4">Alpha/beta hydrolase</fullName>
    </submittedName>
</protein>
<feature type="region of interest" description="Disordered" evidence="1">
    <location>
        <begin position="1"/>
        <end position="23"/>
    </location>
</feature>
<gene>
    <name evidence="2" type="ORF">HPBE_LOCUS13657</name>
</gene>
<reference evidence="2 3" key="1">
    <citation type="submission" date="2018-11" db="EMBL/GenBank/DDBJ databases">
        <authorList>
            <consortium name="Pathogen Informatics"/>
        </authorList>
    </citation>
    <scope>NUCLEOTIDE SEQUENCE [LARGE SCALE GENOMIC DNA]</scope>
</reference>
<dbReference type="Proteomes" id="UP000050761">
    <property type="component" value="Unassembled WGS sequence"/>
</dbReference>
<dbReference type="EMBL" id="UZAH01028015">
    <property type="protein sequence ID" value="VDO96961.1"/>
    <property type="molecule type" value="Genomic_DNA"/>
</dbReference>
<accession>A0A3P7Z9B9</accession>
<evidence type="ECO:0000313" key="3">
    <source>
        <dbReference type="Proteomes" id="UP000050761"/>
    </source>
</evidence>
<dbReference type="WBParaSite" id="HPBE_0001365601-mRNA-1">
    <property type="protein sequence ID" value="HPBE_0001365601-mRNA-1"/>
    <property type="gene ID" value="HPBE_0001365601"/>
</dbReference>
<evidence type="ECO:0000256" key="1">
    <source>
        <dbReference type="SAM" id="MobiDB-lite"/>
    </source>
</evidence>
<feature type="compositionally biased region" description="Basic and acidic residues" evidence="1">
    <location>
        <begin position="1"/>
        <end position="18"/>
    </location>
</feature>
<proteinExistence type="predicted"/>
<organism evidence="3 4">
    <name type="scientific">Heligmosomoides polygyrus</name>
    <name type="common">Parasitic roundworm</name>
    <dbReference type="NCBI Taxonomy" id="6339"/>
    <lineage>
        <taxon>Eukaryota</taxon>
        <taxon>Metazoa</taxon>
        <taxon>Ecdysozoa</taxon>
        <taxon>Nematoda</taxon>
        <taxon>Chromadorea</taxon>
        <taxon>Rhabditida</taxon>
        <taxon>Rhabditina</taxon>
        <taxon>Rhabditomorpha</taxon>
        <taxon>Strongyloidea</taxon>
        <taxon>Heligmosomidae</taxon>
        <taxon>Heligmosomoides</taxon>
    </lineage>
</organism>
<evidence type="ECO:0000313" key="2">
    <source>
        <dbReference type="EMBL" id="VDO96961.1"/>
    </source>
</evidence>